<accession>A0A3M8S6X8</accession>
<dbReference type="EMBL" id="RIZI01000060">
    <property type="protein sequence ID" value="RNF76728.1"/>
    <property type="molecule type" value="Genomic_DNA"/>
</dbReference>
<evidence type="ECO:0000259" key="7">
    <source>
        <dbReference type="SMART" id="SM00479"/>
    </source>
</evidence>
<keyword evidence="2 6" id="KW-0540">Nuclease</keyword>
<reference evidence="8" key="1">
    <citation type="submission" date="2018-10" db="EMBL/GenBank/DDBJ databases">
        <title>Acidithiobacillus sulfuriphilus sp. nov.: an extremely acidophilic sulfur-oxidizing chemolithotroph isolated from a neutral pH environment.</title>
        <authorList>
            <person name="Falagan C."/>
            <person name="Moya-Beltran A."/>
            <person name="Quatrini R."/>
            <person name="Johnson D.B."/>
        </authorList>
    </citation>
    <scope>NUCLEOTIDE SEQUENCE [LARGE SCALE GENOMIC DNA]</scope>
    <source>
        <strain evidence="8">CJ-2</strain>
    </source>
</reference>
<dbReference type="PANTHER" id="PTHR11046">
    <property type="entry name" value="OLIGORIBONUCLEASE, MITOCHONDRIAL"/>
    <property type="match status" value="1"/>
</dbReference>
<dbReference type="CDD" id="cd06135">
    <property type="entry name" value="Orn"/>
    <property type="match status" value="1"/>
</dbReference>
<keyword evidence="3 6" id="KW-0378">Hydrolase</keyword>
<keyword evidence="4 6" id="KW-0269">Exonuclease</keyword>
<dbReference type="HAMAP" id="MF_00045">
    <property type="entry name" value="Oligoribonuclease"/>
    <property type="match status" value="1"/>
</dbReference>
<evidence type="ECO:0000256" key="1">
    <source>
        <dbReference type="ARBA" id="ARBA00009921"/>
    </source>
</evidence>
<sequence>MDVKAQRLIWIDLEMTGLQPEQDEILEIATLVTDSDLRVLCAGPVLAVHHDEAALVRMDDWNRRTHGASGLINRVRESRLDTAAVEAQTLDFLSIHVTAGTSPICGNSVCQDRRFLARHMPRLERFFHYRMIDVSTLKELAHRWYPELPKFPKSERHEALSDIRESLAELAYYRTRIFRNGGVEMAGNASEVDVP</sequence>
<keyword evidence="6" id="KW-0963">Cytoplasm</keyword>
<dbReference type="GO" id="GO:0000175">
    <property type="term" value="F:3'-5'-RNA exonuclease activity"/>
    <property type="evidence" value="ECO:0007669"/>
    <property type="project" value="InterPro"/>
</dbReference>
<name>A0A3M8S6X8_9PROT</name>
<evidence type="ECO:0000256" key="2">
    <source>
        <dbReference type="ARBA" id="ARBA00022722"/>
    </source>
</evidence>
<evidence type="ECO:0000256" key="3">
    <source>
        <dbReference type="ARBA" id="ARBA00022801"/>
    </source>
</evidence>
<dbReference type="AlphaFoldDB" id="A0A3M8S6X8"/>
<dbReference type="RefSeq" id="WP_123101271.1">
    <property type="nucleotide sequence ID" value="NZ_CP127527.1"/>
</dbReference>
<evidence type="ECO:0000256" key="5">
    <source>
        <dbReference type="ARBA" id="ARBA00070964"/>
    </source>
</evidence>
<dbReference type="SUPFAM" id="SSF53098">
    <property type="entry name" value="Ribonuclease H-like"/>
    <property type="match status" value="1"/>
</dbReference>
<dbReference type="GO" id="GO:0006259">
    <property type="term" value="P:DNA metabolic process"/>
    <property type="evidence" value="ECO:0007669"/>
    <property type="project" value="UniProtKB-ARBA"/>
</dbReference>
<dbReference type="Pfam" id="PF00929">
    <property type="entry name" value="RNase_T"/>
    <property type="match status" value="1"/>
</dbReference>
<feature type="domain" description="Exonuclease" evidence="7">
    <location>
        <begin position="7"/>
        <end position="179"/>
    </location>
</feature>
<comment type="function">
    <text evidence="6">3'-to-5' exoribonuclease specific for small oligoribonucleotides.</text>
</comment>
<dbReference type="EC" id="3.1.-.-" evidence="6"/>
<organism evidence="8">
    <name type="scientific">Acidithiobacillus sulfuriphilus</name>
    <dbReference type="NCBI Taxonomy" id="1867749"/>
    <lineage>
        <taxon>Bacteria</taxon>
        <taxon>Pseudomonadati</taxon>
        <taxon>Pseudomonadota</taxon>
        <taxon>Acidithiobacillia</taxon>
        <taxon>Acidithiobacillales</taxon>
        <taxon>Acidithiobacillaceae</taxon>
        <taxon>Acidithiobacillus</taxon>
    </lineage>
</organism>
<comment type="caution">
    <text evidence="8">The sequence shown here is derived from an EMBL/GenBank/DDBJ whole genome shotgun (WGS) entry which is preliminary data.</text>
</comment>
<comment type="subcellular location">
    <subcellularLocation>
        <location evidence="6">Cytoplasm</location>
    </subcellularLocation>
</comment>
<evidence type="ECO:0000313" key="8">
    <source>
        <dbReference type="EMBL" id="RNF76728.1"/>
    </source>
</evidence>
<dbReference type="OrthoDB" id="9801329at2"/>
<dbReference type="SMART" id="SM00479">
    <property type="entry name" value="EXOIII"/>
    <property type="match status" value="1"/>
</dbReference>
<dbReference type="FunFam" id="3.30.420.10:FF:000003">
    <property type="entry name" value="Oligoribonuclease"/>
    <property type="match status" value="1"/>
</dbReference>
<dbReference type="PANTHER" id="PTHR11046:SF0">
    <property type="entry name" value="OLIGORIBONUCLEASE, MITOCHONDRIAL"/>
    <property type="match status" value="1"/>
</dbReference>
<dbReference type="GO" id="GO:0003676">
    <property type="term" value="F:nucleic acid binding"/>
    <property type="evidence" value="ECO:0007669"/>
    <property type="project" value="InterPro"/>
</dbReference>
<dbReference type="InterPro" id="IPR012337">
    <property type="entry name" value="RNaseH-like_sf"/>
</dbReference>
<gene>
    <name evidence="6" type="primary">orn</name>
    <name evidence="8" type="ORF">EC580_00625</name>
</gene>
<dbReference type="NCBIfam" id="NF003765">
    <property type="entry name" value="PRK05359.1"/>
    <property type="match status" value="1"/>
</dbReference>
<dbReference type="InterPro" id="IPR036397">
    <property type="entry name" value="RNaseH_sf"/>
</dbReference>
<proteinExistence type="inferred from homology"/>
<evidence type="ECO:0000256" key="6">
    <source>
        <dbReference type="HAMAP-Rule" id="MF_00045"/>
    </source>
</evidence>
<comment type="similarity">
    <text evidence="1 6">Belongs to the oligoribonuclease family.</text>
</comment>
<dbReference type="GO" id="GO:0005737">
    <property type="term" value="C:cytoplasm"/>
    <property type="evidence" value="ECO:0007669"/>
    <property type="project" value="UniProtKB-SubCell"/>
</dbReference>
<feature type="active site" evidence="6">
    <location>
        <position position="129"/>
    </location>
</feature>
<dbReference type="Gene3D" id="3.30.420.10">
    <property type="entry name" value="Ribonuclease H-like superfamily/Ribonuclease H"/>
    <property type="match status" value="1"/>
</dbReference>
<evidence type="ECO:0000256" key="4">
    <source>
        <dbReference type="ARBA" id="ARBA00022839"/>
    </source>
</evidence>
<dbReference type="InterPro" id="IPR022894">
    <property type="entry name" value="Oligoribonuclease"/>
</dbReference>
<protein>
    <recommendedName>
        <fullName evidence="5 6">Oligoribonuclease</fullName>
        <ecNumber evidence="6">3.1.-.-</ecNumber>
    </recommendedName>
</protein>
<dbReference type="InterPro" id="IPR013520">
    <property type="entry name" value="Ribonucl_H"/>
</dbReference>